<dbReference type="Proteomes" id="UP000499080">
    <property type="component" value="Unassembled WGS sequence"/>
</dbReference>
<dbReference type="EMBL" id="BGPR01000711">
    <property type="protein sequence ID" value="GBM32571.1"/>
    <property type="molecule type" value="Genomic_DNA"/>
</dbReference>
<protein>
    <submittedName>
        <fullName evidence="2">Uncharacterized protein</fullName>
    </submittedName>
</protein>
<evidence type="ECO:0000256" key="1">
    <source>
        <dbReference type="SAM" id="MobiDB-lite"/>
    </source>
</evidence>
<name>A0A4Y2EUN2_ARAVE</name>
<sequence length="180" mass="20311">MKSSSSFKRISSPNRDIEKIPAPLRSHISSPKVRNPGAAAAVSHTYPWKTLFPTIKAATHFTDFWNARRKNPSNLRKRSKRIVMFGIPSGLKSESAGNESSAPREVRRGKVSHDCCVGRKILPIVILHFRRTLRGLQKQRTMAECIASKTEHRALTEDKKETILHLPENWSGLMVSECNN</sequence>
<organism evidence="2 3">
    <name type="scientific">Araneus ventricosus</name>
    <name type="common">Orbweaver spider</name>
    <name type="synonym">Epeira ventricosa</name>
    <dbReference type="NCBI Taxonomy" id="182803"/>
    <lineage>
        <taxon>Eukaryota</taxon>
        <taxon>Metazoa</taxon>
        <taxon>Ecdysozoa</taxon>
        <taxon>Arthropoda</taxon>
        <taxon>Chelicerata</taxon>
        <taxon>Arachnida</taxon>
        <taxon>Araneae</taxon>
        <taxon>Araneomorphae</taxon>
        <taxon>Entelegynae</taxon>
        <taxon>Araneoidea</taxon>
        <taxon>Araneidae</taxon>
        <taxon>Araneus</taxon>
    </lineage>
</organism>
<gene>
    <name evidence="2" type="ORF">AVEN_187122_1</name>
</gene>
<comment type="caution">
    <text evidence="2">The sequence shown here is derived from an EMBL/GenBank/DDBJ whole genome shotgun (WGS) entry which is preliminary data.</text>
</comment>
<feature type="region of interest" description="Disordered" evidence="1">
    <location>
        <begin position="1"/>
        <end position="22"/>
    </location>
</feature>
<keyword evidence="3" id="KW-1185">Reference proteome</keyword>
<accession>A0A4Y2EUN2</accession>
<reference evidence="2 3" key="1">
    <citation type="journal article" date="2019" name="Sci. Rep.">
        <title>Orb-weaving spider Araneus ventricosus genome elucidates the spidroin gene catalogue.</title>
        <authorList>
            <person name="Kono N."/>
            <person name="Nakamura H."/>
            <person name="Ohtoshi R."/>
            <person name="Moran D.A.P."/>
            <person name="Shinohara A."/>
            <person name="Yoshida Y."/>
            <person name="Fujiwara M."/>
            <person name="Mori M."/>
            <person name="Tomita M."/>
            <person name="Arakawa K."/>
        </authorList>
    </citation>
    <scope>NUCLEOTIDE SEQUENCE [LARGE SCALE GENOMIC DNA]</scope>
</reference>
<feature type="compositionally biased region" description="Low complexity" evidence="1">
    <location>
        <begin position="1"/>
        <end position="12"/>
    </location>
</feature>
<evidence type="ECO:0000313" key="3">
    <source>
        <dbReference type="Proteomes" id="UP000499080"/>
    </source>
</evidence>
<proteinExistence type="predicted"/>
<evidence type="ECO:0000313" key="2">
    <source>
        <dbReference type="EMBL" id="GBM32571.1"/>
    </source>
</evidence>
<dbReference type="AlphaFoldDB" id="A0A4Y2EUN2"/>